<dbReference type="CDD" id="cd00202">
    <property type="entry name" value="ZnF_GATA"/>
    <property type="match status" value="2"/>
</dbReference>
<dbReference type="GO" id="GO:0045165">
    <property type="term" value="P:cell fate commitment"/>
    <property type="evidence" value="ECO:0007669"/>
    <property type="project" value="TreeGrafter"/>
</dbReference>
<dbReference type="GO" id="GO:0008270">
    <property type="term" value="F:zinc ion binding"/>
    <property type="evidence" value="ECO:0007669"/>
    <property type="project" value="UniProtKB-KW"/>
</dbReference>
<keyword evidence="5" id="KW-0539">Nucleus</keyword>
<dbReference type="SUPFAM" id="SSF57716">
    <property type="entry name" value="Glucocorticoid receptor-like (DNA-binding domain)"/>
    <property type="match status" value="2"/>
</dbReference>
<evidence type="ECO:0000256" key="2">
    <source>
        <dbReference type="ARBA" id="ARBA00022723"/>
    </source>
</evidence>
<keyword evidence="4" id="KW-0862">Zinc</keyword>
<protein>
    <recommendedName>
        <fullName evidence="8">GATA-type domain-containing protein</fullName>
    </recommendedName>
</protein>
<dbReference type="PROSITE" id="PS00344">
    <property type="entry name" value="GATA_ZN_FINGER_1"/>
    <property type="match status" value="1"/>
</dbReference>
<dbReference type="EMBL" id="JARIHO010000021">
    <property type="protein sequence ID" value="KAJ7346199.1"/>
    <property type="molecule type" value="Genomic_DNA"/>
</dbReference>
<dbReference type="InterPro" id="IPR013088">
    <property type="entry name" value="Znf_NHR/GATA"/>
</dbReference>
<comment type="subcellular location">
    <subcellularLocation>
        <location evidence="1">Nucleus</location>
    </subcellularLocation>
</comment>
<dbReference type="PROSITE" id="PS50114">
    <property type="entry name" value="GATA_ZN_FINGER_2"/>
    <property type="match status" value="2"/>
</dbReference>
<dbReference type="GO" id="GO:0045944">
    <property type="term" value="P:positive regulation of transcription by RNA polymerase II"/>
    <property type="evidence" value="ECO:0007669"/>
    <property type="project" value="TreeGrafter"/>
</dbReference>
<reference evidence="9" key="1">
    <citation type="submission" date="2023-03" db="EMBL/GenBank/DDBJ databases">
        <title>Massive genome expansion in bonnet fungi (Mycena s.s.) driven by repeated elements and novel gene families across ecological guilds.</title>
        <authorList>
            <consortium name="Lawrence Berkeley National Laboratory"/>
            <person name="Harder C.B."/>
            <person name="Miyauchi S."/>
            <person name="Viragh M."/>
            <person name="Kuo A."/>
            <person name="Thoen E."/>
            <person name="Andreopoulos B."/>
            <person name="Lu D."/>
            <person name="Skrede I."/>
            <person name="Drula E."/>
            <person name="Henrissat B."/>
            <person name="Morin E."/>
            <person name="Kohler A."/>
            <person name="Barry K."/>
            <person name="LaButti K."/>
            <person name="Morin E."/>
            <person name="Salamov A."/>
            <person name="Lipzen A."/>
            <person name="Mereny Z."/>
            <person name="Hegedus B."/>
            <person name="Baldrian P."/>
            <person name="Stursova M."/>
            <person name="Weitz H."/>
            <person name="Taylor A."/>
            <person name="Grigoriev I.V."/>
            <person name="Nagy L.G."/>
            <person name="Martin F."/>
            <person name="Kauserud H."/>
        </authorList>
    </citation>
    <scope>NUCLEOTIDE SEQUENCE</scope>
    <source>
        <strain evidence="9">CBHHK002</strain>
    </source>
</reference>
<gene>
    <name evidence="9" type="ORF">DFH08DRAFT_781055</name>
</gene>
<evidence type="ECO:0000256" key="6">
    <source>
        <dbReference type="PROSITE-ProRule" id="PRU00094"/>
    </source>
</evidence>
<dbReference type="SMART" id="SM00401">
    <property type="entry name" value="ZnF_GATA"/>
    <property type="match status" value="2"/>
</dbReference>
<keyword evidence="3 6" id="KW-0863">Zinc-finger</keyword>
<evidence type="ECO:0000256" key="3">
    <source>
        <dbReference type="ARBA" id="ARBA00022771"/>
    </source>
</evidence>
<evidence type="ECO:0000256" key="4">
    <source>
        <dbReference type="ARBA" id="ARBA00022833"/>
    </source>
</evidence>
<keyword evidence="2" id="KW-0479">Metal-binding</keyword>
<accession>A0AAD7EPV4</accession>
<evidence type="ECO:0000256" key="1">
    <source>
        <dbReference type="ARBA" id="ARBA00004123"/>
    </source>
</evidence>
<feature type="domain" description="GATA-type" evidence="8">
    <location>
        <begin position="206"/>
        <end position="252"/>
    </location>
</feature>
<evidence type="ECO:0000259" key="8">
    <source>
        <dbReference type="PROSITE" id="PS50114"/>
    </source>
</evidence>
<dbReference type="PANTHER" id="PTHR10071">
    <property type="entry name" value="TRANSCRIPTION FACTOR GATA FAMILY MEMBER"/>
    <property type="match status" value="1"/>
</dbReference>
<dbReference type="GO" id="GO:0000978">
    <property type="term" value="F:RNA polymerase II cis-regulatory region sequence-specific DNA binding"/>
    <property type="evidence" value="ECO:0007669"/>
    <property type="project" value="TreeGrafter"/>
</dbReference>
<dbReference type="InterPro" id="IPR039355">
    <property type="entry name" value="Transcription_factor_GATA"/>
</dbReference>
<dbReference type="GO" id="GO:0005634">
    <property type="term" value="C:nucleus"/>
    <property type="evidence" value="ECO:0007669"/>
    <property type="project" value="UniProtKB-SubCell"/>
</dbReference>
<feature type="region of interest" description="Disordered" evidence="7">
    <location>
        <begin position="1"/>
        <end position="29"/>
    </location>
</feature>
<dbReference type="GO" id="GO:0000122">
    <property type="term" value="P:negative regulation of transcription by RNA polymerase II"/>
    <property type="evidence" value="ECO:0007669"/>
    <property type="project" value="TreeGrafter"/>
</dbReference>
<name>A0AAD7EPV4_9AGAR</name>
<dbReference type="Proteomes" id="UP001218218">
    <property type="component" value="Unassembled WGS sequence"/>
</dbReference>
<dbReference type="InterPro" id="IPR000679">
    <property type="entry name" value="Znf_GATA"/>
</dbReference>
<dbReference type="GO" id="GO:0000981">
    <property type="term" value="F:DNA-binding transcription factor activity, RNA polymerase II-specific"/>
    <property type="evidence" value="ECO:0007669"/>
    <property type="project" value="TreeGrafter"/>
</dbReference>
<dbReference type="Gene3D" id="3.30.50.10">
    <property type="entry name" value="Erythroid Transcription Factor GATA-1, subunit A"/>
    <property type="match status" value="2"/>
</dbReference>
<sequence>MSHQSPLFSSRGERNPSTPATDTAPHHATPEGWWNYENSCFVRTQQPNHPTALHYREQSIDSPYTPSPQIDGTFAVLPYSSSSFSQMQHQSRSVQPEFAFPPEPQIYEVPSLPMSPGWPMLSLESFDTNSWNEMILSALDPDTKVAVTGASSPSFPYFDGLLPCASPSPSLPPGRVSPASGGTCSPLPLLPSSSGSRRSSIASSISGSGKTCSHCAATSTPLWRRDPTTHRPLCNACGLYLQQRNKMRPAALIAADQRDDEDEGLDPDADVALGTPECSHCHTLRTSVWRRSKTGAKLCNACGVYVRLRGRDRPLSLRRNKIRPRCKHPKQQS</sequence>
<proteinExistence type="predicted"/>
<dbReference type="AlphaFoldDB" id="A0AAD7EPV4"/>
<organism evidence="9 10">
    <name type="scientific">Mycena albidolilacea</name>
    <dbReference type="NCBI Taxonomy" id="1033008"/>
    <lineage>
        <taxon>Eukaryota</taxon>
        <taxon>Fungi</taxon>
        <taxon>Dikarya</taxon>
        <taxon>Basidiomycota</taxon>
        <taxon>Agaricomycotina</taxon>
        <taxon>Agaricomycetes</taxon>
        <taxon>Agaricomycetidae</taxon>
        <taxon>Agaricales</taxon>
        <taxon>Marasmiineae</taxon>
        <taxon>Mycenaceae</taxon>
        <taxon>Mycena</taxon>
    </lineage>
</organism>
<comment type="caution">
    <text evidence="9">The sequence shown here is derived from an EMBL/GenBank/DDBJ whole genome shotgun (WGS) entry which is preliminary data.</text>
</comment>
<evidence type="ECO:0000313" key="10">
    <source>
        <dbReference type="Proteomes" id="UP001218218"/>
    </source>
</evidence>
<evidence type="ECO:0000256" key="5">
    <source>
        <dbReference type="ARBA" id="ARBA00023242"/>
    </source>
</evidence>
<keyword evidence="10" id="KW-1185">Reference proteome</keyword>
<feature type="domain" description="GATA-type" evidence="8">
    <location>
        <begin position="277"/>
        <end position="325"/>
    </location>
</feature>
<evidence type="ECO:0000313" key="9">
    <source>
        <dbReference type="EMBL" id="KAJ7346199.1"/>
    </source>
</evidence>
<evidence type="ECO:0000256" key="7">
    <source>
        <dbReference type="SAM" id="MobiDB-lite"/>
    </source>
</evidence>
<dbReference type="PRINTS" id="PR00619">
    <property type="entry name" value="GATAZNFINGER"/>
</dbReference>
<dbReference type="Pfam" id="PF00320">
    <property type="entry name" value="GATA"/>
    <property type="match status" value="2"/>
</dbReference>
<dbReference type="PANTHER" id="PTHR10071:SF281">
    <property type="entry name" value="BOX A-BINDING FACTOR-RELATED"/>
    <property type="match status" value="1"/>
</dbReference>